<evidence type="ECO:0000256" key="1">
    <source>
        <dbReference type="SAM" id="Phobius"/>
    </source>
</evidence>
<dbReference type="AlphaFoldDB" id="A0A919M3C0"/>
<keyword evidence="1" id="KW-1133">Transmembrane helix</keyword>
<sequence length="418" mass="43161">MNDETMMIDDEGAVRLLAPLREEPDPRTAIDVSRAMAEGLRRRRLRRWSSGVAALAVTTVTIGGGTLAVSALHDDPPEPAPSPTATSTVASAPTAAAPAGVTACTVTRLPTGGVKKAVATAGDPSGRWAAGRLYSTQGHPVKTVIWKDGAIHQQLAMPGADADVVDLTSTGTGIANGYDAGDHQLAFRYDNGRFTRLPGTDVSARAINESGVIVGTLGTAEQDPLPIRWTSASAAPAKLPLPAGATLGSVADLAEDGTVVGAAGPRTNATTGYLWFPDGTGRYLPLPTMRDGKRATSFAPDAIRDGWVSGDAVLETKESTSFTPMRYRIATGEYEMLPSGIGGASAVSSEGWVAGEGRYSGALAIGSKLVELPAYGAKSTTPGAVTYDIRAISADGRVVIGYKAGDNLGNDPLRWTCT</sequence>
<keyword evidence="1" id="KW-0812">Transmembrane</keyword>
<comment type="caution">
    <text evidence="2">The sequence shown here is derived from an EMBL/GenBank/DDBJ whole genome shotgun (WGS) entry which is preliminary data.</text>
</comment>
<feature type="transmembrane region" description="Helical" evidence="1">
    <location>
        <begin position="51"/>
        <end position="72"/>
    </location>
</feature>
<reference evidence="2" key="1">
    <citation type="submission" date="2021-01" db="EMBL/GenBank/DDBJ databases">
        <title>Whole genome shotgun sequence of Actinoplanes cyaneus NBRC 14990.</title>
        <authorList>
            <person name="Komaki H."/>
            <person name="Tamura T."/>
        </authorList>
    </citation>
    <scope>NUCLEOTIDE SEQUENCE</scope>
    <source>
        <strain evidence="2">NBRC 14990</strain>
    </source>
</reference>
<dbReference type="Proteomes" id="UP000619479">
    <property type="component" value="Unassembled WGS sequence"/>
</dbReference>
<name>A0A919M3C0_9ACTN</name>
<protein>
    <submittedName>
        <fullName evidence="2">Uncharacterized protein</fullName>
    </submittedName>
</protein>
<keyword evidence="3" id="KW-1185">Reference proteome</keyword>
<evidence type="ECO:0000313" key="3">
    <source>
        <dbReference type="Proteomes" id="UP000619479"/>
    </source>
</evidence>
<dbReference type="RefSeq" id="WP_203738515.1">
    <property type="nucleotide sequence ID" value="NZ_BAAAUC010000013.1"/>
</dbReference>
<gene>
    <name evidence="2" type="ORF">Acy02nite_09190</name>
</gene>
<evidence type="ECO:0000313" key="2">
    <source>
        <dbReference type="EMBL" id="GID63038.1"/>
    </source>
</evidence>
<proteinExistence type="predicted"/>
<dbReference type="EMBL" id="BOMH01000007">
    <property type="protein sequence ID" value="GID63038.1"/>
    <property type="molecule type" value="Genomic_DNA"/>
</dbReference>
<organism evidence="2 3">
    <name type="scientific">Actinoplanes cyaneus</name>
    <dbReference type="NCBI Taxonomy" id="52696"/>
    <lineage>
        <taxon>Bacteria</taxon>
        <taxon>Bacillati</taxon>
        <taxon>Actinomycetota</taxon>
        <taxon>Actinomycetes</taxon>
        <taxon>Micromonosporales</taxon>
        <taxon>Micromonosporaceae</taxon>
        <taxon>Actinoplanes</taxon>
    </lineage>
</organism>
<accession>A0A919M3C0</accession>
<keyword evidence="1" id="KW-0472">Membrane</keyword>